<dbReference type="Proteomes" id="UP001378592">
    <property type="component" value="Unassembled WGS sequence"/>
</dbReference>
<accession>A0AAN9V950</accession>
<keyword evidence="2" id="KW-0812">Transmembrane</keyword>
<evidence type="ECO:0000256" key="1">
    <source>
        <dbReference type="SAM" id="MobiDB-lite"/>
    </source>
</evidence>
<protein>
    <submittedName>
        <fullName evidence="3">Uncharacterized protein</fullName>
    </submittedName>
</protein>
<feature type="compositionally biased region" description="Low complexity" evidence="1">
    <location>
        <begin position="1"/>
        <end position="17"/>
    </location>
</feature>
<evidence type="ECO:0000256" key="2">
    <source>
        <dbReference type="SAM" id="Phobius"/>
    </source>
</evidence>
<proteinExistence type="predicted"/>
<evidence type="ECO:0000313" key="3">
    <source>
        <dbReference type="EMBL" id="KAK7793903.1"/>
    </source>
</evidence>
<dbReference type="EMBL" id="JAZDUA010000357">
    <property type="protein sequence ID" value="KAK7793903.1"/>
    <property type="molecule type" value="Genomic_DNA"/>
</dbReference>
<keyword evidence="4" id="KW-1185">Reference proteome</keyword>
<feature type="region of interest" description="Disordered" evidence="1">
    <location>
        <begin position="1"/>
        <end position="29"/>
    </location>
</feature>
<reference evidence="3 4" key="1">
    <citation type="submission" date="2024-03" db="EMBL/GenBank/DDBJ databases">
        <title>The genome assembly and annotation of the cricket Gryllus longicercus Weissman &amp; Gray.</title>
        <authorList>
            <person name="Szrajer S."/>
            <person name="Gray D."/>
            <person name="Ylla G."/>
        </authorList>
    </citation>
    <scope>NUCLEOTIDE SEQUENCE [LARGE SCALE GENOMIC DNA]</scope>
    <source>
        <strain evidence="3">DAG 2021-001</strain>
        <tissue evidence="3">Whole body minus gut</tissue>
    </source>
</reference>
<organism evidence="3 4">
    <name type="scientific">Gryllus longicercus</name>
    <dbReference type="NCBI Taxonomy" id="2509291"/>
    <lineage>
        <taxon>Eukaryota</taxon>
        <taxon>Metazoa</taxon>
        <taxon>Ecdysozoa</taxon>
        <taxon>Arthropoda</taxon>
        <taxon>Hexapoda</taxon>
        <taxon>Insecta</taxon>
        <taxon>Pterygota</taxon>
        <taxon>Neoptera</taxon>
        <taxon>Polyneoptera</taxon>
        <taxon>Orthoptera</taxon>
        <taxon>Ensifera</taxon>
        <taxon>Gryllidea</taxon>
        <taxon>Grylloidea</taxon>
        <taxon>Gryllidae</taxon>
        <taxon>Gryllinae</taxon>
        <taxon>Gryllus</taxon>
    </lineage>
</organism>
<comment type="caution">
    <text evidence="3">The sequence shown here is derived from an EMBL/GenBank/DDBJ whole genome shotgun (WGS) entry which is preliminary data.</text>
</comment>
<feature type="transmembrane region" description="Helical" evidence="2">
    <location>
        <begin position="177"/>
        <end position="198"/>
    </location>
</feature>
<evidence type="ECO:0000313" key="4">
    <source>
        <dbReference type="Proteomes" id="UP001378592"/>
    </source>
</evidence>
<sequence>MNRLSSSESNSNSAPSSPHKDMGTMEGNFKITAPTPVPAQEHESMMSMMDTLPVKNSVHDIADLPMPPLSKAELLALYQAAVSKSASLANIAATNPSVASSLQKLHALLAASNKPDSGTIPGYYYYYYPIKSFMQGTDMKKPEPDAKHPGSKKPMMGHMVPTAMMVMDNGEKNVEPLFMAIAGFVGMALMFAASVLFLPKFGTLRSRGISALKHAPDEFVGLTKLVMDAIEGKDCTERIACEVGRAVRKMKIDSKPIRILEILLPPHIGKQLIEIRKAAARREKCSFIPCKSNHSNFT</sequence>
<name>A0AAN9V950_9ORTH</name>
<gene>
    <name evidence="3" type="ORF">R5R35_003580</name>
</gene>
<keyword evidence="2" id="KW-0472">Membrane</keyword>
<keyword evidence="2" id="KW-1133">Transmembrane helix</keyword>
<dbReference type="AlphaFoldDB" id="A0AAN9V950"/>